<keyword evidence="5 9" id="KW-0396">Initiation factor</keyword>
<dbReference type="EMBL" id="MIYU01000001">
    <property type="protein sequence ID" value="OIR20319.1"/>
    <property type="molecule type" value="Genomic_DNA"/>
</dbReference>
<dbReference type="GO" id="GO:0003743">
    <property type="term" value="F:translation initiation factor activity"/>
    <property type="evidence" value="ECO:0007669"/>
    <property type="project" value="UniProtKB-UniRule"/>
</dbReference>
<proteinExistence type="inferred from homology"/>
<evidence type="ECO:0000313" key="12">
    <source>
        <dbReference type="Proteomes" id="UP000183815"/>
    </source>
</evidence>
<dbReference type="Pfam" id="PF01873">
    <property type="entry name" value="eIF-5_eIF-2B"/>
    <property type="match status" value="1"/>
</dbReference>
<comment type="caution">
    <text evidence="11">The sequence shown here is derived from an EMBL/GenBank/DDBJ whole genome shotgun (WGS) entry which is preliminary data.</text>
</comment>
<evidence type="ECO:0000256" key="2">
    <source>
        <dbReference type="ARBA" id="ARBA00010397"/>
    </source>
</evidence>
<dbReference type="FunFam" id="3.30.30.170:FF:000001">
    <property type="entry name" value="Eukaryotic translation initiation factor 2 subunit"/>
    <property type="match status" value="1"/>
</dbReference>
<dbReference type="SUPFAM" id="SSF75689">
    <property type="entry name" value="Zinc-binding domain of translation initiation factor 2 beta"/>
    <property type="match status" value="1"/>
</dbReference>
<dbReference type="InterPro" id="IPR016190">
    <property type="entry name" value="Transl_init_fac_IF2/IF5_Zn-bd"/>
</dbReference>
<keyword evidence="6 9" id="KW-0648">Protein biosynthesis</keyword>
<dbReference type="SUPFAM" id="SSF100966">
    <property type="entry name" value="Translation initiation factor 2 beta, aIF2beta, N-terminal domain"/>
    <property type="match status" value="1"/>
</dbReference>
<evidence type="ECO:0000256" key="6">
    <source>
        <dbReference type="ARBA" id="ARBA00022917"/>
    </source>
</evidence>
<dbReference type="AlphaFoldDB" id="A0A1J5TH95"/>
<dbReference type="HAMAP" id="MF_00232">
    <property type="entry name" value="eIF_2_beta"/>
    <property type="match status" value="1"/>
</dbReference>
<accession>A0A1J5TH95</accession>
<evidence type="ECO:0000256" key="5">
    <source>
        <dbReference type="ARBA" id="ARBA00022540"/>
    </source>
</evidence>
<feature type="domain" description="Translation initiation factor IF2/IF5" evidence="10">
    <location>
        <begin position="23"/>
        <end position="130"/>
    </location>
</feature>
<dbReference type="InterPro" id="IPR004458">
    <property type="entry name" value="TIF2_bsu_arc"/>
</dbReference>
<sequence>MDLDYEKLLERARKGLEEVMIDTERFQPPKPEIMHEGKKTILKNFGEILESLRREEQHFSTYLLREIGTAGTIEGRRLILQGKVPTDKIVKRIATYISSFVICEECERPDTQFGRNGRTLTLNCEACGAHRPVKSIN</sequence>
<dbReference type="Gene3D" id="3.30.30.170">
    <property type="match status" value="1"/>
</dbReference>
<gene>
    <name evidence="9" type="primary">eif2b</name>
    <name evidence="11" type="ORF">BEU04_00480</name>
</gene>
<dbReference type="InterPro" id="IPR016189">
    <property type="entry name" value="Transl_init_fac_IF2/IF5_N"/>
</dbReference>
<dbReference type="Proteomes" id="UP000183815">
    <property type="component" value="Unassembled WGS sequence"/>
</dbReference>
<dbReference type="InterPro" id="IPR002735">
    <property type="entry name" value="Transl_init_fac_IF2/IF5_dom"/>
</dbReference>
<dbReference type="SMART" id="SM00653">
    <property type="entry name" value="eIF2B_5"/>
    <property type="match status" value="1"/>
</dbReference>
<dbReference type="InterPro" id="IPR045196">
    <property type="entry name" value="IF2/IF5"/>
</dbReference>
<dbReference type="PANTHER" id="PTHR23001">
    <property type="entry name" value="EUKARYOTIC TRANSLATION INITIATION FACTOR"/>
    <property type="match status" value="1"/>
</dbReference>
<comment type="function">
    <text evidence="1 9">eIF-2 functions in the early steps of protein synthesis by forming a ternary complex with GTP and initiator tRNA.</text>
</comment>
<organism evidence="11 12">
    <name type="scientific">Marine Group III euryarchaeote CG-Bathy1</name>
    <dbReference type="NCBI Taxonomy" id="1889001"/>
    <lineage>
        <taxon>Archaea</taxon>
        <taxon>Methanobacteriati</taxon>
        <taxon>Thermoplasmatota</taxon>
        <taxon>Thermoplasmata</taxon>
        <taxon>Candidatus Thermoprofundales</taxon>
    </lineage>
</organism>
<comment type="similarity">
    <text evidence="2 9">Belongs to the eIF-2-beta/eIF-5 family.</text>
</comment>
<reference evidence="11 12" key="1">
    <citation type="submission" date="2016-08" db="EMBL/GenBank/DDBJ databases">
        <title>New Insights into Marine Group III Euryarchaeota, from dark to light.</title>
        <authorList>
            <person name="Haro-Moreno J.M."/>
            <person name="Rodriguez-Valera F."/>
            <person name="Lopez-Garcia P."/>
            <person name="Moreira D."/>
            <person name="Martin-Cuadrado A.B."/>
        </authorList>
    </citation>
    <scope>NUCLEOTIDE SEQUENCE [LARGE SCALE GENOMIC DNA]</scope>
    <source>
        <strain evidence="11">CG-Bathy1</strain>
    </source>
</reference>
<protein>
    <recommendedName>
        <fullName evidence="4 9">Translation initiation factor 2 subunit beta</fullName>
    </recommendedName>
    <alternativeName>
        <fullName evidence="7 9">aIF2-beta</fullName>
    </alternativeName>
    <alternativeName>
        <fullName evidence="8 9">eIF-2-beta</fullName>
    </alternativeName>
</protein>
<evidence type="ECO:0000256" key="4">
    <source>
        <dbReference type="ARBA" id="ARBA00022314"/>
    </source>
</evidence>
<evidence type="ECO:0000259" key="10">
    <source>
        <dbReference type="SMART" id="SM00653"/>
    </source>
</evidence>
<evidence type="ECO:0000256" key="1">
    <source>
        <dbReference type="ARBA" id="ARBA00003323"/>
    </source>
</evidence>
<evidence type="ECO:0000256" key="3">
    <source>
        <dbReference type="ARBA" id="ARBA00011243"/>
    </source>
</evidence>
<evidence type="ECO:0000313" key="11">
    <source>
        <dbReference type="EMBL" id="OIR20319.1"/>
    </source>
</evidence>
<dbReference type="NCBIfam" id="TIGR00311">
    <property type="entry name" value="aIF-2beta"/>
    <property type="match status" value="1"/>
</dbReference>
<evidence type="ECO:0000256" key="7">
    <source>
        <dbReference type="ARBA" id="ARBA00031466"/>
    </source>
</evidence>
<dbReference type="PANTHER" id="PTHR23001:SF3">
    <property type="entry name" value="EUKARYOTIC TRANSLATION INITIATION FACTOR 2 SUBUNIT 2"/>
    <property type="match status" value="1"/>
</dbReference>
<comment type="subunit">
    <text evidence="3 9">Heterotrimer composed of an alpha, a beta and a gamma chain.</text>
</comment>
<name>A0A1J5TH95_9ARCH</name>
<evidence type="ECO:0000256" key="9">
    <source>
        <dbReference type="HAMAP-Rule" id="MF_00232"/>
    </source>
</evidence>
<evidence type="ECO:0000256" key="8">
    <source>
        <dbReference type="ARBA" id="ARBA00032408"/>
    </source>
</evidence>
<dbReference type="NCBIfam" id="NF003067">
    <property type="entry name" value="PRK03988.1"/>
    <property type="match status" value="1"/>
</dbReference>